<keyword evidence="2" id="KW-1185">Reference proteome</keyword>
<dbReference type="Proteomes" id="UP000551758">
    <property type="component" value="Unassembled WGS sequence"/>
</dbReference>
<dbReference type="InterPro" id="IPR043472">
    <property type="entry name" value="Macro_dom-like"/>
</dbReference>
<dbReference type="Gene3D" id="3.40.220.10">
    <property type="entry name" value="Leucine Aminopeptidase, subunit E, domain 1"/>
    <property type="match status" value="1"/>
</dbReference>
<name>A0A7J7FNH9_DICBM</name>
<organism evidence="1 2">
    <name type="scientific">Diceros bicornis minor</name>
    <name type="common">South-central black rhinoceros</name>
    <dbReference type="NCBI Taxonomy" id="77932"/>
    <lineage>
        <taxon>Eukaryota</taxon>
        <taxon>Metazoa</taxon>
        <taxon>Chordata</taxon>
        <taxon>Craniata</taxon>
        <taxon>Vertebrata</taxon>
        <taxon>Euteleostomi</taxon>
        <taxon>Mammalia</taxon>
        <taxon>Eutheria</taxon>
        <taxon>Laurasiatheria</taxon>
        <taxon>Perissodactyla</taxon>
        <taxon>Rhinocerotidae</taxon>
        <taxon>Diceros</taxon>
    </lineage>
</organism>
<gene>
    <name evidence="1" type="ORF">HPG69_016669</name>
</gene>
<evidence type="ECO:0000313" key="2">
    <source>
        <dbReference type="Proteomes" id="UP000551758"/>
    </source>
</evidence>
<protein>
    <submittedName>
        <fullName evidence="1">Uncharacterized protein</fullName>
    </submittedName>
</protein>
<reference evidence="1 2" key="1">
    <citation type="journal article" date="2020" name="Mol. Biol. Evol.">
        <title>Interspecific Gene Flow and the Evolution of Specialization in Black and White Rhinoceros.</title>
        <authorList>
            <person name="Moodley Y."/>
            <person name="Westbury M.V."/>
            <person name="Russo I.M."/>
            <person name="Gopalakrishnan S."/>
            <person name="Rakotoarivelo A."/>
            <person name="Olsen R.A."/>
            <person name="Prost S."/>
            <person name="Tunstall T."/>
            <person name="Ryder O.A."/>
            <person name="Dalen L."/>
            <person name="Bruford M.W."/>
        </authorList>
    </citation>
    <scope>NUCLEOTIDE SEQUENCE [LARGE SCALE GENOMIC DNA]</scope>
    <source>
        <strain evidence="1">SBR-YM</strain>
        <tissue evidence="1">Skin</tissue>
    </source>
</reference>
<dbReference type="SUPFAM" id="SSF52949">
    <property type="entry name" value="Macro domain-like"/>
    <property type="match status" value="1"/>
</dbReference>
<evidence type="ECO:0000313" key="1">
    <source>
        <dbReference type="EMBL" id="KAF5929612.1"/>
    </source>
</evidence>
<comment type="caution">
    <text evidence="1">The sequence shown here is derived from an EMBL/GenBank/DDBJ whole genome shotgun (WGS) entry which is preliminary data.</text>
</comment>
<sequence>MEKVLIELNKLKEVTRMRKFPKLRKIEDLYKVKNKIQEKVNTMAKKSSQVSPKVFLFVQKKDGLTQLHAVLLVNSANEDFDLSGSLAAALLKTAVPQLTRDCDNRGSDSIILRTRLSLALQFSLRKFLYNHDSCSWSLMDERRCLKDQYVETIIRTINESFQYYRDEHRLKQIYLTGTTEKLLKPEIQLSLRKDHENGNILETAQTVKSLRSQLITSGIQGAVKFFPDTIGQVVVVNTDQVLRKSGCNLHCNFILHIVAPEWRNGTKETGKGG</sequence>
<dbReference type="EMBL" id="JACDTQ010000021">
    <property type="protein sequence ID" value="KAF5929612.1"/>
    <property type="molecule type" value="Genomic_DNA"/>
</dbReference>
<dbReference type="AlphaFoldDB" id="A0A7J7FNH9"/>
<proteinExistence type="predicted"/>
<accession>A0A7J7FNH9</accession>